<dbReference type="AlphaFoldDB" id="A0A6J5XYL5"/>
<keyword evidence="2" id="KW-1185">Reference proteome</keyword>
<evidence type="ECO:0000313" key="2">
    <source>
        <dbReference type="Proteomes" id="UP000507245"/>
    </source>
</evidence>
<protein>
    <submittedName>
        <fullName evidence="1">Uncharacterized protein</fullName>
    </submittedName>
</protein>
<evidence type="ECO:0000313" key="1">
    <source>
        <dbReference type="EMBL" id="CAB4316855.1"/>
    </source>
</evidence>
<reference evidence="2" key="1">
    <citation type="journal article" date="2020" name="Genome Biol.">
        <title>Gamete binning: chromosome-level and haplotype-resolved genome assembly enabled by high-throughput single-cell sequencing of gamete genomes.</title>
        <authorList>
            <person name="Campoy J.A."/>
            <person name="Sun H."/>
            <person name="Goel M."/>
            <person name="Jiao W.-B."/>
            <person name="Folz-Donahue K."/>
            <person name="Wang N."/>
            <person name="Rubio M."/>
            <person name="Liu C."/>
            <person name="Kukat C."/>
            <person name="Ruiz D."/>
            <person name="Huettel B."/>
            <person name="Schneeberger K."/>
        </authorList>
    </citation>
    <scope>NUCLEOTIDE SEQUENCE [LARGE SCALE GENOMIC DNA]</scope>
    <source>
        <strain evidence="2">cv. Rojo Pasion</strain>
    </source>
</reference>
<sequence>MIRCLDPGQPGRLIEPLVLVFGGLQPPHKNTLLFVCPSEPYTHWSSAPRKDCVWFPATVAASLLRAFRMSISGSKAPPPTRQIDGRAFSRCPFIGLPFRRPAPFRWLALPSASPRRLPTLCRSPAWVRLFPSALALLSAARPLPHLASPRSPLCNDLVLTLATPLRVPLLPCPFFSRPRVLPCYPVFPACLFYVLIRAHARAIGAAPNHPSSCVLPFAEFLHYYHPFPLEAAQKRLIDTIKQFSVPSGFLPRSTHPYSSADPIRRIRTFSAYSRSGLTLNLAPWGVAGTRAFTSNHAPDASRGITPPPLAVPLWSITGFARPCYNHTLLGHGSVPSRRHLLSFASFDPPPPLYPLPTHIFLSGSPYSSGGPHAEECRTLRHLTSTSLPLWAGPTVSLNTTPRGLPGCRVAFPFPHRASPFLPSGTSPIRLFSRSVLPCQHLMRITSLLRGGSVPECWCIVRASLQRASLNVSLPLYAPIVTGCWDVLSVLWTFLLVCVHYSSRTYPNISDPPPSPRKTAIKSLCRLQRTVATGHLAIGIFSHLDLLPQRTWSWDPLIFDPVVPCSLIYTFTTPVMSSSLACQFSHSTAPSRPHLWYRFTFGGVLPTISYQHDEYFSLW</sequence>
<gene>
    <name evidence="1" type="ORF">ORAREDHAP_LOCUS43216</name>
</gene>
<dbReference type="Proteomes" id="UP000507245">
    <property type="component" value="Unassembled WGS sequence"/>
</dbReference>
<organism evidence="1 2">
    <name type="scientific">Prunus armeniaca</name>
    <name type="common">Apricot</name>
    <name type="synonym">Armeniaca vulgaris</name>
    <dbReference type="NCBI Taxonomy" id="36596"/>
    <lineage>
        <taxon>Eukaryota</taxon>
        <taxon>Viridiplantae</taxon>
        <taxon>Streptophyta</taxon>
        <taxon>Embryophyta</taxon>
        <taxon>Tracheophyta</taxon>
        <taxon>Spermatophyta</taxon>
        <taxon>Magnoliopsida</taxon>
        <taxon>eudicotyledons</taxon>
        <taxon>Gunneridae</taxon>
        <taxon>Pentapetalae</taxon>
        <taxon>rosids</taxon>
        <taxon>fabids</taxon>
        <taxon>Rosales</taxon>
        <taxon>Rosaceae</taxon>
        <taxon>Amygdaloideae</taxon>
        <taxon>Amygdaleae</taxon>
        <taxon>Prunus</taxon>
    </lineage>
</organism>
<proteinExistence type="predicted"/>
<dbReference type="EMBL" id="CAEKKB010000007">
    <property type="protein sequence ID" value="CAB4316855.1"/>
    <property type="molecule type" value="Genomic_DNA"/>
</dbReference>
<name>A0A6J5XYL5_PRUAR</name>
<accession>A0A6J5XYL5</accession>